<accession>A0ABS1R5S1</accession>
<reference evidence="1 2" key="1">
    <citation type="submission" date="2021-01" db="EMBL/GenBank/DDBJ databases">
        <title>C459-1 draft genome sequence.</title>
        <authorList>
            <person name="Zhang X.-F."/>
        </authorList>
    </citation>
    <scope>NUCLEOTIDE SEQUENCE [LARGE SCALE GENOMIC DNA]</scope>
    <source>
        <strain evidence="2">C459-1</strain>
    </source>
</reference>
<protein>
    <submittedName>
        <fullName evidence="1">Uncharacterized protein</fullName>
    </submittedName>
</protein>
<proteinExistence type="predicted"/>
<dbReference type="Proteomes" id="UP000625283">
    <property type="component" value="Unassembled WGS sequence"/>
</dbReference>
<name>A0ABS1R5S1_9SPHI</name>
<sequence length="79" mass="9101">MNRNLKIGLFSALVIVIIGFASKGRITHEKFSSVKWKHWKESEAEGSLRWDMMNSLRNNYELIGMTKDEMIELLGAPEC</sequence>
<organism evidence="1 2">
    <name type="scientific">Sphingobacterium faecale</name>
    <dbReference type="NCBI Taxonomy" id="2803775"/>
    <lineage>
        <taxon>Bacteria</taxon>
        <taxon>Pseudomonadati</taxon>
        <taxon>Bacteroidota</taxon>
        <taxon>Sphingobacteriia</taxon>
        <taxon>Sphingobacteriales</taxon>
        <taxon>Sphingobacteriaceae</taxon>
        <taxon>Sphingobacterium</taxon>
    </lineage>
</organism>
<evidence type="ECO:0000313" key="1">
    <source>
        <dbReference type="EMBL" id="MBL1409904.1"/>
    </source>
</evidence>
<dbReference type="RefSeq" id="WP_202103618.1">
    <property type="nucleotide sequence ID" value="NZ_JAERTY010000008.1"/>
</dbReference>
<gene>
    <name evidence="1" type="ORF">JKG61_14185</name>
</gene>
<dbReference type="EMBL" id="JAERTY010000008">
    <property type="protein sequence ID" value="MBL1409904.1"/>
    <property type="molecule type" value="Genomic_DNA"/>
</dbReference>
<evidence type="ECO:0000313" key="2">
    <source>
        <dbReference type="Proteomes" id="UP000625283"/>
    </source>
</evidence>
<comment type="caution">
    <text evidence="1">The sequence shown here is derived from an EMBL/GenBank/DDBJ whole genome shotgun (WGS) entry which is preliminary data.</text>
</comment>
<keyword evidence="2" id="KW-1185">Reference proteome</keyword>